<dbReference type="AlphaFoldDB" id="A0A9P5TIN2"/>
<dbReference type="Proteomes" id="UP000724874">
    <property type="component" value="Unassembled WGS sequence"/>
</dbReference>
<keyword evidence="2" id="KW-1185">Reference proteome</keyword>
<accession>A0A9P5TIN2</accession>
<proteinExistence type="predicted"/>
<gene>
    <name evidence="1" type="ORF">CPB84DRAFT_1788387</name>
</gene>
<dbReference type="OrthoDB" id="3256662at2759"/>
<name>A0A9P5TIN2_GYMJU</name>
<reference evidence="1" key="1">
    <citation type="submission" date="2020-11" db="EMBL/GenBank/DDBJ databases">
        <authorList>
            <consortium name="DOE Joint Genome Institute"/>
            <person name="Ahrendt S."/>
            <person name="Riley R."/>
            <person name="Andreopoulos W."/>
            <person name="LaButti K."/>
            <person name="Pangilinan J."/>
            <person name="Ruiz-duenas F.J."/>
            <person name="Barrasa J.M."/>
            <person name="Sanchez-Garcia M."/>
            <person name="Camarero S."/>
            <person name="Miyauchi S."/>
            <person name="Serrano A."/>
            <person name="Linde D."/>
            <person name="Babiker R."/>
            <person name="Drula E."/>
            <person name="Ayuso-Fernandez I."/>
            <person name="Pacheco R."/>
            <person name="Padilla G."/>
            <person name="Ferreira P."/>
            <person name="Barriuso J."/>
            <person name="Kellner H."/>
            <person name="Castanera R."/>
            <person name="Alfaro M."/>
            <person name="Ramirez L."/>
            <person name="Pisabarro A.G."/>
            <person name="Kuo A."/>
            <person name="Tritt A."/>
            <person name="Lipzen A."/>
            <person name="He G."/>
            <person name="Yan M."/>
            <person name="Ng V."/>
            <person name="Cullen D."/>
            <person name="Martin F."/>
            <person name="Rosso M.-N."/>
            <person name="Henrissat B."/>
            <person name="Hibbett D."/>
            <person name="Martinez A.T."/>
            <person name="Grigoriev I.V."/>
        </authorList>
    </citation>
    <scope>NUCLEOTIDE SEQUENCE</scope>
    <source>
        <strain evidence="1">AH 44721</strain>
    </source>
</reference>
<dbReference type="EMBL" id="JADNYJ010000102">
    <property type="protein sequence ID" value="KAF8885386.1"/>
    <property type="molecule type" value="Genomic_DNA"/>
</dbReference>
<sequence length="513" mass="59080">MAALRWLNPVRRRGTEILTPIPTEIYLEIFDHVRFRLPTTSMYPSVRRDLFSTTLVCHLFRSAVLPLIFEELTLYPLVYPNLFTSHRDGLFCEHLLEGGPMAEMMKLYTKTCALCNWDEVTARFEPGKEAGSGAGLYSKVLNTLSNIHTLSISSIIITKDLLRAMGMLLHLKSLSFEMCLLSEDITEYLENISSLELKSLGLQFRATTKPALLECFICSINYKCLIELSTDNWQFCERMARGPHPLLLEYIKIDGRSNAAILSKLLSKTPVLCRLHIACLPEGSLKLDPGTIPNLKHVVAPVSILNTFVPGRPISIIEVIDEKDAVLQSFDLEILRSSSCPITDMRIPSELYEFQSPFWGQFSYLQVLRLDIFSWVKKTTTSQHALYKKTMSDLLRKRPKQLTLHTLQLEFMSFDAYPIDILNLRTQYTWLTEIVFPQFPALRQCQFDKYFQWFYCAIKLKWEPEVLPATVGTLLDILARKDYKDIDLGGFLARLVANSRNHEHWLNTFRHHQ</sequence>
<protein>
    <recommendedName>
        <fullName evidence="3">F-box domain-containing protein</fullName>
    </recommendedName>
</protein>
<comment type="caution">
    <text evidence="1">The sequence shown here is derived from an EMBL/GenBank/DDBJ whole genome shotgun (WGS) entry which is preliminary data.</text>
</comment>
<evidence type="ECO:0000313" key="2">
    <source>
        <dbReference type="Proteomes" id="UP000724874"/>
    </source>
</evidence>
<evidence type="ECO:0000313" key="1">
    <source>
        <dbReference type="EMBL" id="KAF8885386.1"/>
    </source>
</evidence>
<evidence type="ECO:0008006" key="3">
    <source>
        <dbReference type="Google" id="ProtNLM"/>
    </source>
</evidence>
<organism evidence="1 2">
    <name type="scientific">Gymnopilus junonius</name>
    <name type="common">Spectacular rustgill mushroom</name>
    <name type="synonym">Gymnopilus spectabilis subsp. junonius</name>
    <dbReference type="NCBI Taxonomy" id="109634"/>
    <lineage>
        <taxon>Eukaryota</taxon>
        <taxon>Fungi</taxon>
        <taxon>Dikarya</taxon>
        <taxon>Basidiomycota</taxon>
        <taxon>Agaricomycotina</taxon>
        <taxon>Agaricomycetes</taxon>
        <taxon>Agaricomycetidae</taxon>
        <taxon>Agaricales</taxon>
        <taxon>Agaricineae</taxon>
        <taxon>Hymenogastraceae</taxon>
        <taxon>Gymnopilus</taxon>
    </lineage>
</organism>